<evidence type="ECO:0000313" key="4">
    <source>
        <dbReference type="Proteomes" id="UP000629365"/>
    </source>
</evidence>
<sequence length="1000" mass="106397">MPIRRKRFSGIAAIATTAALLLSGVSAGAAIASPRPAELPVVESSAGIASVAVADEMVTITGFAGAENAGTDVDVSVSSAHSAAGVDDAQEFGTAVAGADGSFSVEGPRLQADGTDNLYGQFTAAVDGDAIGAPHFADDLRLTAASTAEFPQVLDKKGLQVALSDDAESLGVQHAAINLDLAGIMLNKKTSDDNIPFTSGGQEYYFDASEVEALDTQIKAVSDNGALVNLIVLLYEHDDEPDSAANILIHPDASREPGAGPVFGFNTVTDEGVKYTTAAMEFIASRWSRTDEQFGRAVGFIVGNEVNTQWIWSNSGEKTIDEFLNDYSRALRIMSLSSRKYYDQARTYTSLTQHWTVPAGGNSNRFYPSKDVIEKLNALSKAGGDFPWFIAYHPYPQDLFHPDFWNDTDATDTIDTKLITFKNIQVLPEYLAADELLYKGEPRRIILSEQGCHTPGPGSNLTLDAEKLQAACFAYAYYKIRFLPSIDSFILHRHVDHQLEGGLNLGLWAYDPSADKPDAPLRHKYSYDVFKYIDTARSLEVTDFAKEIIGIDDWADVIDGFDPDALDERRITTTVGTRVDGQVTGSALLGAFDVDENGWEVSDNVAEATAGEGVLHVVDAPGMYAKQWRSVAKSFTADDAIAARGWLSASVRLPVDTELGTDTFVQIRATTSSGQVIEGEARVLADGEFHSAALQLPEAVAGDTLVRVKVMVRGTGTSRPVTSFDLESVSLSKSVATSQSPNVVVAAAADSADLVGSTLTVSLTNLDVDALRGAVRIPNDCGDIDVSRDAARIPETPTGGVAALEFTVSAVRGDASTLCVSLGRHTVEVEVTTPPPAPNGRYDFEIDTQGWEAGANVDSIARVTSFANGPRTPHGGVGALEATSRPAPATSPRVISATPEKAVDLSAATSVHVWADSYGGAPGATGYVATFTLTAADGTTVTTLNTEFSPDKWNELSIDVSGWDSRNAVVSFEVSFAAIGTTYPNWVPKFQIDDVGYLTE</sequence>
<dbReference type="Proteomes" id="UP000629365">
    <property type="component" value="Unassembled WGS sequence"/>
</dbReference>
<accession>A0ABQ1R986</accession>
<evidence type="ECO:0000313" key="3">
    <source>
        <dbReference type="EMBL" id="GGD62026.1"/>
    </source>
</evidence>
<dbReference type="RefSeq" id="WP_188434616.1">
    <property type="nucleotide sequence ID" value="NZ_BMCM01000001.1"/>
</dbReference>
<evidence type="ECO:0000256" key="1">
    <source>
        <dbReference type="SAM" id="SignalP"/>
    </source>
</evidence>
<gene>
    <name evidence="3" type="ORF">GCM10007269_01410</name>
</gene>
<dbReference type="InterPro" id="IPR017853">
    <property type="entry name" value="GH"/>
</dbReference>
<dbReference type="Pfam" id="PF18989">
    <property type="entry name" value="DUF5722"/>
    <property type="match status" value="1"/>
</dbReference>
<dbReference type="SUPFAM" id="SSF51445">
    <property type="entry name" value="(Trans)glycosidases"/>
    <property type="match status" value="1"/>
</dbReference>
<feature type="chain" id="PRO_5047522824" description="DUF5722 domain-containing protein" evidence="1">
    <location>
        <begin position="30"/>
        <end position="1000"/>
    </location>
</feature>
<organism evidence="3 4">
    <name type="scientific">Microbacterium murale</name>
    <dbReference type="NCBI Taxonomy" id="1081040"/>
    <lineage>
        <taxon>Bacteria</taxon>
        <taxon>Bacillati</taxon>
        <taxon>Actinomycetota</taxon>
        <taxon>Actinomycetes</taxon>
        <taxon>Micrococcales</taxon>
        <taxon>Microbacteriaceae</taxon>
        <taxon>Microbacterium</taxon>
    </lineage>
</organism>
<dbReference type="InterPro" id="IPR043780">
    <property type="entry name" value="DUF5722"/>
</dbReference>
<name>A0ABQ1R986_9MICO</name>
<feature type="signal peptide" evidence="1">
    <location>
        <begin position="1"/>
        <end position="29"/>
    </location>
</feature>
<keyword evidence="1" id="KW-0732">Signal</keyword>
<dbReference type="Gene3D" id="3.20.20.80">
    <property type="entry name" value="Glycosidases"/>
    <property type="match status" value="1"/>
</dbReference>
<feature type="domain" description="DUF5722" evidence="2">
    <location>
        <begin position="150"/>
        <end position="557"/>
    </location>
</feature>
<keyword evidence="4" id="KW-1185">Reference proteome</keyword>
<dbReference type="Gene3D" id="2.60.120.260">
    <property type="entry name" value="Galactose-binding domain-like"/>
    <property type="match status" value="1"/>
</dbReference>
<dbReference type="EMBL" id="BMCM01000001">
    <property type="protein sequence ID" value="GGD62026.1"/>
    <property type="molecule type" value="Genomic_DNA"/>
</dbReference>
<comment type="caution">
    <text evidence="3">The sequence shown here is derived from an EMBL/GenBank/DDBJ whole genome shotgun (WGS) entry which is preliminary data.</text>
</comment>
<reference evidence="4" key="1">
    <citation type="journal article" date="2019" name="Int. J. Syst. Evol. Microbiol.">
        <title>The Global Catalogue of Microorganisms (GCM) 10K type strain sequencing project: providing services to taxonomists for standard genome sequencing and annotation.</title>
        <authorList>
            <consortium name="The Broad Institute Genomics Platform"/>
            <consortium name="The Broad Institute Genome Sequencing Center for Infectious Disease"/>
            <person name="Wu L."/>
            <person name="Ma J."/>
        </authorList>
    </citation>
    <scope>NUCLEOTIDE SEQUENCE [LARGE SCALE GENOMIC DNA]</scope>
    <source>
        <strain evidence="4">CCM 7640</strain>
    </source>
</reference>
<protein>
    <recommendedName>
        <fullName evidence="2">DUF5722 domain-containing protein</fullName>
    </recommendedName>
</protein>
<proteinExistence type="predicted"/>
<evidence type="ECO:0000259" key="2">
    <source>
        <dbReference type="Pfam" id="PF18989"/>
    </source>
</evidence>